<reference evidence="2" key="1">
    <citation type="submission" date="2020-07" db="EMBL/GenBank/DDBJ databases">
        <authorList>
            <person name="Nieuwenhuis M."/>
            <person name="Van De Peppel L.J.J."/>
        </authorList>
    </citation>
    <scope>NUCLEOTIDE SEQUENCE</scope>
    <source>
        <strain evidence="2">AP01</strain>
        <tissue evidence="2">Mycelium</tissue>
    </source>
</reference>
<protein>
    <submittedName>
        <fullName evidence="2">Uncharacterized protein</fullName>
    </submittedName>
</protein>
<comment type="caution">
    <text evidence="2">The sequence shown here is derived from an EMBL/GenBank/DDBJ whole genome shotgun (WGS) entry which is preliminary data.</text>
</comment>
<proteinExistence type="predicted"/>
<name>A0A9P7KAN1_9AGAR</name>
<evidence type="ECO:0000313" key="2">
    <source>
        <dbReference type="EMBL" id="KAG5642075.1"/>
    </source>
</evidence>
<gene>
    <name evidence="2" type="ORF">DXG03_003628</name>
</gene>
<keyword evidence="3" id="KW-1185">Reference proteome</keyword>
<dbReference type="AlphaFoldDB" id="A0A9P7KAN1"/>
<dbReference type="OrthoDB" id="3265172at2759"/>
<reference evidence="2" key="2">
    <citation type="submission" date="2021-10" db="EMBL/GenBank/DDBJ databases">
        <title>Phylogenomics reveals ancestral predisposition of the termite-cultivated fungus Termitomyces towards a domesticated lifestyle.</title>
        <authorList>
            <person name="Auxier B."/>
            <person name="Grum-Grzhimaylo A."/>
            <person name="Cardenas M.E."/>
            <person name="Lodge J.D."/>
            <person name="Laessoe T."/>
            <person name="Pedersen O."/>
            <person name="Smith M.E."/>
            <person name="Kuyper T.W."/>
            <person name="Franco-Molano E.A."/>
            <person name="Baroni T.J."/>
            <person name="Aanen D.K."/>
        </authorList>
    </citation>
    <scope>NUCLEOTIDE SEQUENCE</scope>
    <source>
        <strain evidence="2">AP01</strain>
        <tissue evidence="2">Mycelium</tissue>
    </source>
</reference>
<organism evidence="2 3">
    <name type="scientific">Asterophora parasitica</name>
    <dbReference type="NCBI Taxonomy" id="117018"/>
    <lineage>
        <taxon>Eukaryota</taxon>
        <taxon>Fungi</taxon>
        <taxon>Dikarya</taxon>
        <taxon>Basidiomycota</taxon>
        <taxon>Agaricomycotina</taxon>
        <taxon>Agaricomycetes</taxon>
        <taxon>Agaricomycetidae</taxon>
        <taxon>Agaricales</taxon>
        <taxon>Tricholomatineae</taxon>
        <taxon>Lyophyllaceae</taxon>
        <taxon>Asterophora</taxon>
    </lineage>
</organism>
<feature type="compositionally biased region" description="Low complexity" evidence="1">
    <location>
        <begin position="21"/>
        <end position="30"/>
    </location>
</feature>
<dbReference type="EMBL" id="JABCKV010000218">
    <property type="protein sequence ID" value="KAG5642075.1"/>
    <property type="molecule type" value="Genomic_DNA"/>
</dbReference>
<sequence>MPQSKPSLKSQSSRTQAMRFEAPVPSSSASSQAEQYWAARAFTAETLLSAREVHQRELHDFVRAEEVKRAYELSVLAEQHRERHATLEKLVVRRPYAH</sequence>
<evidence type="ECO:0000313" key="3">
    <source>
        <dbReference type="Proteomes" id="UP000775547"/>
    </source>
</evidence>
<evidence type="ECO:0000256" key="1">
    <source>
        <dbReference type="SAM" id="MobiDB-lite"/>
    </source>
</evidence>
<dbReference type="Proteomes" id="UP000775547">
    <property type="component" value="Unassembled WGS sequence"/>
</dbReference>
<feature type="compositionally biased region" description="Low complexity" evidence="1">
    <location>
        <begin position="1"/>
        <end position="13"/>
    </location>
</feature>
<accession>A0A9P7KAN1</accession>
<feature type="region of interest" description="Disordered" evidence="1">
    <location>
        <begin position="1"/>
        <end position="30"/>
    </location>
</feature>